<dbReference type="Gene3D" id="2.130.10.130">
    <property type="entry name" value="Integrin alpha, N-terminal"/>
    <property type="match status" value="1"/>
</dbReference>
<dbReference type="InterPro" id="IPR025965">
    <property type="entry name" value="FlgD/Vpr_Ig-like"/>
</dbReference>
<dbReference type="PANTHER" id="PTHR46580:SF4">
    <property type="entry name" value="ATP_GTP-BINDING PROTEIN"/>
    <property type="match status" value="1"/>
</dbReference>
<dbReference type="EMBL" id="JAHJDP010000023">
    <property type="protein sequence ID" value="MBU2690128.1"/>
    <property type="molecule type" value="Genomic_DNA"/>
</dbReference>
<dbReference type="InterPro" id="IPR028994">
    <property type="entry name" value="Integrin_alpha_N"/>
</dbReference>
<gene>
    <name evidence="2" type="ORF">KJ970_04310</name>
</gene>
<dbReference type="Proteomes" id="UP000777784">
    <property type="component" value="Unassembled WGS sequence"/>
</dbReference>
<feature type="domain" description="FlgD/Vpr Ig-like" evidence="1">
    <location>
        <begin position="407"/>
        <end position="464"/>
    </location>
</feature>
<evidence type="ECO:0000259" key="1">
    <source>
        <dbReference type="Pfam" id="PF13860"/>
    </source>
</evidence>
<dbReference type="PANTHER" id="PTHR46580">
    <property type="entry name" value="SENSOR KINASE-RELATED"/>
    <property type="match status" value="1"/>
</dbReference>
<reference evidence="2" key="1">
    <citation type="submission" date="2021-05" db="EMBL/GenBank/DDBJ databases">
        <title>Energy efficiency and biological interactions define the core microbiome of deep oligotrophic groundwater.</title>
        <authorList>
            <person name="Mehrshad M."/>
            <person name="Lopez-Fernandez M."/>
            <person name="Bell E."/>
            <person name="Bernier-Latmani R."/>
            <person name="Bertilsson S."/>
            <person name="Dopson M."/>
        </authorList>
    </citation>
    <scope>NUCLEOTIDE SEQUENCE</scope>
    <source>
        <strain evidence="2">Modern_marine.mb.64</strain>
    </source>
</reference>
<dbReference type="Pfam" id="PF13860">
    <property type="entry name" value="FlgD_ig"/>
    <property type="match status" value="1"/>
</dbReference>
<sequence>MVAEDWFGDPIKTILPEEPRNLAFGYFDQDSLLDVAYQTLTRHLYILHNLGNGHFSSTAPYAGGIKDVAAGDLDHYAGDDIVTADTEEGSMLIYLSDGYGSFEPPLIILLDVELNLIRVADLDSDNDNDLVCFGILPPDYIESIIIYWGTGDGIDPNPDFYECQIDPGCMWGDDTDAKELKVADFTGDSLNDVLVCAFGSHYDCLNDMGIGLLRSVGDRQFSESVEWILREPGVCPNNCKYRDFDLGYLDADNLLDLGLNGDPEPDFRTFINLGDGQLVEGQGLDTIPGYYMDLGDLNRDGLTDLAWSHFAGGLSAIARGDGAGGMEHVQMLYSVLRDVEMADIDTHPGHEVVGFFEDTLTVYPNITYLDPSSVEQTQIAKSHLLQVSPSVVIGSGCDITLFTGASTSPHQHSSVEIVDILGRSRATLNLKQSTDGTAFAHWDGCNDSGHPLPAGIYWIRASQNEQIAATKVTILR</sequence>
<protein>
    <recommendedName>
        <fullName evidence="1">FlgD/Vpr Ig-like domain-containing protein</fullName>
    </recommendedName>
</protein>
<evidence type="ECO:0000313" key="2">
    <source>
        <dbReference type="EMBL" id="MBU2690128.1"/>
    </source>
</evidence>
<organism evidence="2 3">
    <name type="scientific">Eiseniibacteriota bacterium</name>
    <dbReference type="NCBI Taxonomy" id="2212470"/>
    <lineage>
        <taxon>Bacteria</taxon>
        <taxon>Candidatus Eiseniibacteriota</taxon>
    </lineage>
</organism>
<dbReference type="Gene3D" id="2.60.40.4070">
    <property type="match status" value="1"/>
</dbReference>
<name>A0A948WBN4_UNCEI</name>
<evidence type="ECO:0000313" key="3">
    <source>
        <dbReference type="Proteomes" id="UP000777784"/>
    </source>
</evidence>
<proteinExistence type="predicted"/>
<dbReference type="AlphaFoldDB" id="A0A948WBN4"/>
<comment type="caution">
    <text evidence="2">The sequence shown here is derived from an EMBL/GenBank/DDBJ whole genome shotgun (WGS) entry which is preliminary data.</text>
</comment>
<accession>A0A948WBN4</accession>
<dbReference type="SUPFAM" id="SSF69318">
    <property type="entry name" value="Integrin alpha N-terminal domain"/>
    <property type="match status" value="2"/>
</dbReference>